<keyword evidence="3" id="KW-1185">Reference proteome</keyword>
<feature type="transmembrane region" description="Helical" evidence="1">
    <location>
        <begin position="37"/>
        <end position="58"/>
    </location>
</feature>
<keyword evidence="1" id="KW-0812">Transmembrane</keyword>
<protein>
    <submittedName>
        <fullName evidence="4">MFS domain-containing protein</fullName>
    </submittedName>
</protein>
<keyword evidence="1" id="KW-0472">Membrane</keyword>
<dbReference type="Proteomes" id="UP000271098">
    <property type="component" value="Unassembled WGS sequence"/>
</dbReference>
<dbReference type="InterPro" id="IPR036259">
    <property type="entry name" value="MFS_trans_sf"/>
</dbReference>
<organism evidence="4">
    <name type="scientific">Gongylonema pulchrum</name>
    <dbReference type="NCBI Taxonomy" id="637853"/>
    <lineage>
        <taxon>Eukaryota</taxon>
        <taxon>Metazoa</taxon>
        <taxon>Ecdysozoa</taxon>
        <taxon>Nematoda</taxon>
        <taxon>Chromadorea</taxon>
        <taxon>Rhabditida</taxon>
        <taxon>Spirurina</taxon>
        <taxon>Spiruromorpha</taxon>
        <taxon>Spiruroidea</taxon>
        <taxon>Gongylonematidae</taxon>
        <taxon>Gongylonema</taxon>
    </lineage>
</organism>
<dbReference type="Gene3D" id="1.20.1250.20">
    <property type="entry name" value="MFS general substrate transporter like domains"/>
    <property type="match status" value="1"/>
</dbReference>
<feature type="transmembrane region" description="Helical" evidence="1">
    <location>
        <begin position="12"/>
        <end position="31"/>
    </location>
</feature>
<dbReference type="OrthoDB" id="5296287at2759"/>
<name>A0A183EDK4_9BILA</name>
<sequence length="91" mass="9675">MPTTMRASSLGSCSLIARIGALLSPTLFFLATIWPPAAYLAVVLVGLINLAISCLFLVETKGVNLDTVDAPIENSQEEEQVAMIPKNNDNA</sequence>
<dbReference type="EMBL" id="UYRT01087815">
    <property type="protein sequence ID" value="VDN33034.1"/>
    <property type="molecule type" value="Genomic_DNA"/>
</dbReference>
<dbReference type="WBParaSite" id="GPUH_0001907001-mRNA-1">
    <property type="protein sequence ID" value="GPUH_0001907001-mRNA-1"/>
    <property type="gene ID" value="GPUH_0001907001"/>
</dbReference>
<accession>A0A183EDK4</accession>
<evidence type="ECO:0000313" key="2">
    <source>
        <dbReference type="EMBL" id="VDN33034.1"/>
    </source>
</evidence>
<evidence type="ECO:0000256" key="1">
    <source>
        <dbReference type="SAM" id="Phobius"/>
    </source>
</evidence>
<keyword evidence="1" id="KW-1133">Transmembrane helix</keyword>
<evidence type="ECO:0000313" key="4">
    <source>
        <dbReference type="WBParaSite" id="GPUH_0001907001-mRNA-1"/>
    </source>
</evidence>
<gene>
    <name evidence="2" type="ORF">GPUH_LOCUS19047</name>
</gene>
<proteinExistence type="predicted"/>
<reference evidence="4" key="1">
    <citation type="submission" date="2016-06" db="UniProtKB">
        <authorList>
            <consortium name="WormBaseParasite"/>
        </authorList>
    </citation>
    <scope>IDENTIFICATION</scope>
</reference>
<reference evidence="2 3" key="2">
    <citation type="submission" date="2018-11" db="EMBL/GenBank/DDBJ databases">
        <authorList>
            <consortium name="Pathogen Informatics"/>
        </authorList>
    </citation>
    <scope>NUCLEOTIDE SEQUENCE [LARGE SCALE GENOMIC DNA]</scope>
</reference>
<evidence type="ECO:0000313" key="3">
    <source>
        <dbReference type="Proteomes" id="UP000271098"/>
    </source>
</evidence>
<dbReference type="AlphaFoldDB" id="A0A183EDK4"/>
<dbReference type="SUPFAM" id="SSF103473">
    <property type="entry name" value="MFS general substrate transporter"/>
    <property type="match status" value="1"/>
</dbReference>